<dbReference type="PANTHER" id="PTHR43080">
    <property type="entry name" value="CBS DOMAIN-CONTAINING PROTEIN CBSX3, MITOCHONDRIAL"/>
    <property type="match status" value="1"/>
</dbReference>
<feature type="region of interest" description="Disordered" evidence="3">
    <location>
        <begin position="1"/>
        <end position="24"/>
    </location>
</feature>
<reference evidence="5 6" key="1">
    <citation type="submission" date="2016-11" db="EMBL/GenBank/DDBJ databases">
        <authorList>
            <person name="Jaros S."/>
            <person name="Januszkiewicz K."/>
            <person name="Wedrychowicz H."/>
        </authorList>
    </citation>
    <scope>NUCLEOTIDE SEQUENCE [LARGE SCALE GENOMIC DNA]</scope>
    <source>
        <strain evidence="5 6">DSM 28715</strain>
    </source>
</reference>
<dbReference type="InterPro" id="IPR051257">
    <property type="entry name" value="Diverse_CBS-Domain"/>
</dbReference>
<keyword evidence="6" id="KW-1185">Reference proteome</keyword>
<name>A0A1M5QUN8_9RHOB</name>
<protein>
    <submittedName>
        <fullName evidence="5">CBS domain-containing protein</fullName>
    </submittedName>
</protein>
<dbReference type="CDD" id="cd04623">
    <property type="entry name" value="CBS_pair_bac_euk"/>
    <property type="match status" value="1"/>
</dbReference>
<dbReference type="Gene3D" id="3.10.580.10">
    <property type="entry name" value="CBS-domain"/>
    <property type="match status" value="1"/>
</dbReference>
<proteinExistence type="predicted"/>
<dbReference type="Proteomes" id="UP000184074">
    <property type="component" value="Unassembled WGS sequence"/>
</dbReference>
<sequence>MPTSYQAPMAGDKAKQASASQSVESKANVEAGKIKYLLDRKGNDVITINQSETIAAAVQVLHDKRIGALIVVDDMGALAGILSERDIVRKLAETPGQTLPQTVAENMTKNVVTCSEDDTLIEVLRRMSEGKFRHMPVVNGGMLAGMVTIGDVVNSRLNELEFEALQLKQLIVG</sequence>
<organism evidence="5 6">
    <name type="scientific">Cognatiyoonia sediminum</name>
    <dbReference type="NCBI Taxonomy" id="1508389"/>
    <lineage>
        <taxon>Bacteria</taxon>
        <taxon>Pseudomonadati</taxon>
        <taxon>Pseudomonadota</taxon>
        <taxon>Alphaproteobacteria</taxon>
        <taxon>Rhodobacterales</taxon>
        <taxon>Paracoccaceae</taxon>
        <taxon>Cognatiyoonia</taxon>
    </lineage>
</organism>
<evidence type="ECO:0000256" key="2">
    <source>
        <dbReference type="PROSITE-ProRule" id="PRU00703"/>
    </source>
</evidence>
<dbReference type="EMBL" id="FQXB01000003">
    <property type="protein sequence ID" value="SHH17263.1"/>
    <property type="molecule type" value="Genomic_DNA"/>
</dbReference>
<evidence type="ECO:0000313" key="6">
    <source>
        <dbReference type="Proteomes" id="UP000184074"/>
    </source>
</evidence>
<accession>A0A1M5QUN8</accession>
<dbReference type="SUPFAM" id="SSF54631">
    <property type="entry name" value="CBS-domain pair"/>
    <property type="match status" value="1"/>
</dbReference>
<keyword evidence="1 2" id="KW-0129">CBS domain</keyword>
<dbReference type="InterPro" id="IPR000644">
    <property type="entry name" value="CBS_dom"/>
</dbReference>
<evidence type="ECO:0000259" key="4">
    <source>
        <dbReference type="PROSITE" id="PS51371"/>
    </source>
</evidence>
<feature type="domain" description="CBS" evidence="4">
    <location>
        <begin position="38"/>
        <end position="98"/>
    </location>
</feature>
<dbReference type="OrthoDB" id="9807125at2"/>
<gene>
    <name evidence="5" type="ORF">SAMN05444003_2307</name>
</gene>
<dbReference type="STRING" id="1508389.SAMN05444003_2307"/>
<dbReference type="InterPro" id="IPR046342">
    <property type="entry name" value="CBS_dom_sf"/>
</dbReference>
<dbReference type="SMART" id="SM00116">
    <property type="entry name" value="CBS"/>
    <property type="match status" value="2"/>
</dbReference>
<dbReference type="InterPro" id="IPR044725">
    <property type="entry name" value="CBSX3_CBS_dom"/>
</dbReference>
<dbReference type="Pfam" id="PF00571">
    <property type="entry name" value="CBS"/>
    <property type="match status" value="2"/>
</dbReference>
<dbReference type="PROSITE" id="PS51371">
    <property type="entry name" value="CBS"/>
    <property type="match status" value="2"/>
</dbReference>
<evidence type="ECO:0000256" key="1">
    <source>
        <dbReference type="ARBA" id="ARBA00023122"/>
    </source>
</evidence>
<dbReference type="AlphaFoldDB" id="A0A1M5QUN8"/>
<evidence type="ECO:0000256" key="3">
    <source>
        <dbReference type="SAM" id="MobiDB-lite"/>
    </source>
</evidence>
<feature type="domain" description="CBS" evidence="4">
    <location>
        <begin position="107"/>
        <end position="162"/>
    </location>
</feature>
<dbReference type="RefSeq" id="WP_072901207.1">
    <property type="nucleotide sequence ID" value="NZ_FQXB01000003.1"/>
</dbReference>
<evidence type="ECO:0000313" key="5">
    <source>
        <dbReference type="EMBL" id="SHH17263.1"/>
    </source>
</evidence>
<dbReference type="PANTHER" id="PTHR43080:SF2">
    <property type="entry name" value="CBS DOMAIN-CONTAINING PROTEIN"/>
    <property type="match status" value="1"/>
</dbReference>